<dbReference type="EMBL" id="JAMTCO010000008">
    <property type="protein sequence ID" value="MCP2271028.1"/>
    <property type="molecule type" value="Genomic_DNA"/>
</dbReference>
<reference evidence="2 3" key="1">
    <citation type="submission" date="2022-06" db="EMBL/GenBank/DDBJ databases">
        <title>Genomic Encyclopedia of Archaeal and Bacterial Type Strains, Phase II (KMG-II): from individual species to whole genera.</title>
        <authorList>
            <person name="Goeker M."/>
        </authorList>
    </citation>
    <scope>NUCLEOTIDE SEQUENCE [LARGE SCALE GENOMIC DNA]</scope>
    <source>
        <strain evidence="2 3">DSM 44255</strain>
    </source>
</reference>
<keyword evidence="3" id="KW-1185">Reference proteome</keyword>
<name>A0ABT1IEG8_9PSEU</name>
<dbReference type="Proteomes" id="UP001205185">
    <property type="component" value="Unassembled WGS sequence"/>
</dbReference>
<comment type="caution">
    <text evidence="2">The sequence shown here is derived from an EMBL/GenBank/DDBJ whole genome shotgun (WGS) entry which is preliminary data.</text>
</comment>
<evidence type="ECO:0000313" key="2">
    <source>
        <dbReference type="EMBL" id="MCP2271028.1"/>
    </source>
</evidence>
<protein>
    <submittedName>
        <fullName evidence="2">Uncharacterized protein</fullName>
    </submittedName>
</protein>
<organism evidence="2 3">
    <name type="scientific">Actinokineospora diospyrosa</name>
    <dbReference type="NCBI Taxonomy" id="103728"/>
    <lineage>
        <taxon>Bacteria</taxon>
        <taxon>Bacillati</taxon>
        <taxon>Actinomycetota</taxon>
        <taxon>Actinomycetes</taxon>
        <taxon>Pseudonocardiales</taxon>
        <taxon>Pseudonocardiaceae</taxon>
        <taxon>Actinokineospora</taxon>
    </lineage>
</organism>
<gene>
    <name evidence="2" type="ORF">LV75_003540</name>
</gene>
<sequence>MCGALSSAPNRTTVSVENSRRAIFASRNAAVCTRFVPRCGAPLICVPTTNSIRFGRAARTRGRSRSTERSSAFARMLFGEMSSAGFPVRDKDVHAPRPGLGRRRLAQMKSSRAAAESAATNTGW</sequence>
<evidence type="ECO:0000256" key="1">
    <source>
        <dbReference type="SAM" id="MobiDB-lite"/>
    </source>
</evidence>
<proteinExistence type="predicted"/>
<accession>A0ABT1IEG8</accession>
<feature type="region of interest" description="Disordered" evidence="1">
    <location>
        <begin position="88"/>
        <end position="124"/>
    </location>
</feature>
<evidence type="ECO:0000313" key="3">
    <source>
        <dbReference type="Proteomes" id="UP001205185"/>
    </source>
</evidence>